<keyword evidence="3" id="KW-0732">Signal</keyword>
<name>A0A8C0N4T8_CANLF</name>
<evidence type="ECO:0000256" key="4">
    <source>
        <dbReference type="ARBA" id="ARBA00023157"/>
    </source>
</evidence>
<evidence type="ECO:0000256" key="5">
    <source>
        <dbReference type="ARBA" id="ARBA00062105"/>
    </source>
</evidence>
<evidence type="ECO:0000313" key="11">
    <source>
        <dbReference type="Proteomes" id="UP000002254"/>
    </source>
</evidence>
<dbReference type="InterPro" id="IPR051110">
    <property type="entry name" value="Ly-6/neurotoxin-like_GPI-ap"/>
</dbReference>
<dbReference type="FunFam" id="2.10.60.10:FF:000026">
    <property type="entry name" value="Secreted Ly-6/uPAR domain-containing protein 2"/>
    <property type="match status" value="1"/>
</dbReference>
<dbReference type="PANTHER" id="PTHR16983:SF14">
    <property type="entry name" value="SECRETED LY-6_UPAR DOMAIN-CONTAINING PROTEIN 2"/>
    <property type="match status" value="1"/>
</dbReference>
<evidence type="ECO:0000256" key="3">
    <source>
        <dbReference type="ARBA" id="ARBA00022729"/>
    </source>
</evidence>
<keyword evidence="2" id="KW-0964">Secreted</keyword>
<dbReference type="Ensembl" id="ENSCAFT00040018651.1">
    <property type="protein sequence ID" value="ENSCAFP00040016179.1"/>
    <property type="gene ID" value="ENSCAFG00040010056.1"/>
</dbReference>
<dbReference type="AlphaFoldDB" id="A0A8C0N4T8"/>
<protein>
    <recommendedName>
        <fullName evidence="6">Secreted Ly-6/uPAR domain-containing protein 2</fullName>
    </recommendedName>
</protein>
<organism evidence="9 12">
    <name type="scientific">Canis lupus familiaris</name>
    <name type="common">Dog</name>
    <name type="synonym">Canis familiaris</name>
    <dbReference type="NCBI Taxonomy" id="9615"/>
    <lineage>
        <taxon>Eukaryota</taxon>
        <taxon>Metazoa</taxon>
        <taxon>Chordata</taxon>
        <taxon>Craniata</taxon>
        <taxon>Vertebrata</taxon>
        <taxon>Euteleostomi</taxon>
        <taxon>Mammalia</taxon>
        <taxon>Eutheria</taxon>
        <taxon>Laurasiatheria</taxon>
        <taxon>Carnivora</taxon>
        <taxon>Caniformia</taxon>
        <taxon>Canidae</taxon>
        <taxon>Canis</taxon>
    </lineage>
</organism>
<reference evidence="10" key="2">
    <citation type="submission" date="2018-10" db="EMBL/GenBank/DDBJ databases">
        <title>De novo assembly of a Great Dane genome.</title>
        <authorList>
            <person name="Kidd J.M."/>
            <person name="Pendleton A.L."/>
            <person name="Shen F."/>
            <person name="Emery S."/>
        </authorList>
    </citation>
    <scope>NUCLEOTIDE SEQUENCE [LARGE SCALE GENOMIC DNA]</scope>
    <source>
        <strain evidence="10">Great Dane</strain>
    </source>
</reference>
<feature type="domain" description="Snake toxin/toxin-like" evidence="7">
    <location>
        <begin position="84"/>
        <end position="156"/>
    </location>
</feature>
<dbReference type="Ensembl" id="ENSCAFT00030021202.1">
    <property type="protein sequence ID" value="ENSCAFP00030018486.1"/>
    <property type="gene ID" value="ENSCAFG00030011393.1"/>
</dbReference>
<evidence type="ECO:0000256" key="6">
    <source>
        <dbReference type="ARBA" id="ARBA00070739"/>
    </source>
</evidence>
<dbReference type="Proteomes" id="UP000002254">
    <property type="component" value="Chromosome 13"/>
</dbReference>
<dbReference type="GO" id="GO:0005576">
    <property type="term" value="C:extracellular region"/>
    <property type="evidence" value="ECO:0007669"/>
    <property type="project" value="UniProtKB-SubCell"/>
</dbReference>
<evidence type="ECO:0000313" key="12">
    <source>
        <dbReference type="Proteomes" id="UP000694429"/>
    </source>
</evidence>
<sequence>MSWGALACFSHPKLPPTLHSLCCSSTAGGGAVGESHSEPGKTPSCPPAQCCPHQKSCLQLQPTQLWPWSSPPPPIWEILRARALSCHQCKGFGGCLRPSTCPWGSNYCVSIATRVPFSVIDMPLVTKSCYSGCPDISTLGLGPHVSIVCCQFSLCNTD</sequence>
<keyword evidence="4" id="KW-1015">Disulfide bond</keyword>
<dbReference type="Proteomes" id="UP000694429">
    <property type="component" value="Unassembled WGS sequence"/>
</dbReference>
<evidence type="ECO:0000313" key="8">
    <source>
        <dbReference type="Ensembl" id="ENSCAFP00000066155.1"/>
    </source>
</evidence>
<evidence type="ECO:0000313" key="9">
    <source>
        <dbReference type="Ensembl" id="ENSCAFP00030018486.1"/>
    </source>
</evidence>
<dbReference type="SUPFAM" id="SSF57302">
    <property type="entry name" value="Snake toxin-like"/>
    <property type="match status" value="1"/>
</dbReference>
<evidence type="ECO:0000256" key="1">
    <source>
        <dbReference type="ARBA" id="ARBA00004613"/>
    </source>
</evidence>
<comment type="subunit">
    <text evidence="5">Interacts with CHRNA3, CHRNA4, CHRNA5, CHRNA7, CHRNB2 and CHRNB4. Interacts with CHRM1 and CHRM3 probably in an allosteric manner.</text>
</comment>
<evidence type="ECO:0000313" key="10">
    <source>
        <dbReference type="Ensembl" id="ENSCAFP00040016179.1"/>
    </source>
</evidence>
<reference evidence="9" key="3">
    <citation type="submission" date="2025-05" db="UniProtKB">
        <authorList>
            <consortium name="Ensembl"/>
        </authorList>
    </citation>
    <scope>IDENTIFICATION</scope>
</reference>
<evidence type="ECO:0000259" key="7">
    <source>
        <dbReference type="Pfam" id="PF00087"/>
    </source>
</evidence>
<dbReference type="PANTHER" id="PTHR16983">
    <property type="entry name" value="UPAR/LY6 DOMAIN-CONTAINING PROTEIN"/>
    <property type="match status" value="1"/>
</dbReference>
<proteinExistence type="predicted"/>
<dbReference type="Proteomes" id="UP000694542">
    <property type="component" value="Chromosome 13"/>
</dbReference>
<dbReference type="InterPro" id="IPR035076">
    <property type="entry name" value="Toxin/TOLIP"/>
</dbReference>
<dbReference type="OrthoDB" id="9532969at2759"/>
<dbReference type="Pfam" id="PF00087">
    <property type="entry name" value="Toxin_TOLIP"/>
    <property type="match status" value="1"/>
</dbReference>
<reference evidence="8 11" key="1">
    <citation type="journal article" date="2005" name="Nature">
        <title>Genome sequence, comparative analysis and haplotype structure of the domestic dog.</title>
        <authorList>
            <consortium name="Broad Sequencing Platform"/>
            <person name="Lindblad-Toh K."/>
            <person name="Wade C.M."/>
            <person name="Mikkelsen T.S."/>
            <person name="Karlsson E.K."/>
            <person name="Jaffe D.B."/>
            <person name="Kamal M."/>
            <person name="Clamp M."/>
            <person name="Chang J.L."/>
            <person name="Kulbokas E.J. III"/>
            <person name="Zody M.C."/>
            <person name="Mauceli E."/>
            <person name="Xie X."/>
            <person name="Breen M."/>
            <person name="Wayne R.K."/>
            <person name="Ostrander E.A."/>
            <person name="Ponting C.P."/>
            <person name="Galibert F."/>
            <person name="Smith D.R."/>
            <person name="DeJong P.J."/>
            <person name="Kirkness E."/>
            <person name="Alvarez P."/>
            <person name="Biagi T."/>
            <person name="Brockman W."/>
            <person name="Butler J."/>
            <person name="Chin C.W."/>
            <person name="Cook A."/>
            <person name="Cuff J."/>
            <person name="Daly M.J."/>
            <person name="DeCaprio D."/>
            <person name="Gnerre S."/>
            <person name="Grabherr M."/>
            <person name="Kellis M."/>
            <person name="Kleber M."/>
            <person name="Bardeleben C."/>
            <person name="Goodstadt L."/>
            <person name="Heger A."/>
            <person name="Hitte C."/>
            <person name="Kim L."/>
            <person name="Koepfli K.P."/>
            <person name="Parker H.G."/>
            <person name="Pollinger J.P."/>
            <person name="Searle S.M."/>
            <person name="Sutter N.B."/>
            <person name="Thomas R."/>
            <person name="Webber C."/>
            <person name="Baldwin J."/>
            <person name="Abebe A."/>
            <person name="Abouelleil A."/>
            <person name="Aftuck L."/>
            <person name="Ait-Zahra M."/>
            <person name="Aldredge T."/>
            <person name="Allen N."/>
            <person name="An P."/>
            <person name="Anderson S."/>
            <person name="Antoine C."/>
            <person name="Arachchi H."/>
            <person name="Aslam A."/>
            <person name="Ayotte L."/>
            <person name="Bachantsang P."/>
            <person name="Barry A."/>
            <person name="Bayul T."/>
            <person name="Benamara M."/>
            <person name="Berlin A."/>
            <person name="Bessette D."/>
            <person name="Blitshteyn B."/>
            <person name="Bloom T."/>
            <person name="Blye J."/>
            <person name="Boguslavskiy L."/>
            <person name="Bonnet C."/>
            <person name="Boukhgalter B."/>
            <person name="Brown A."/>
            <person name="Cahill P."/>
            <person name="Calixte N."/>
            <person name="Camarata J."/>
            <person name="Cheshatsang Y."/>
            <person name="Chu J."/>
            <person name="Citroen M."/>
            <person name="Collymore A."/>
            <person name="Cooke P."/>
            <person name="Dawoe T."/>
            <person name="Daza R."/>
            <person name="Decktor K."/>
            <person name="DeGray S."/>
            <person name="Dhargay N."/>
            <person name="Dooley K."/>
            <person name="Dooley K."/>
            <person name="Dorje P."/>
            <person name="Dorjee K."/>
            <person name="Dorris L."/>
            <person name="Duffey N."/>
            <person name="Dupes A."/>
            <person name="Egbiremolen O."/>
            <person name="Elong R."/>
            <person name="Falk J."/>
            <person name="Farina A."/>
            <person name="Faro S."/>
            <person name="Ferguson D."/>
            <person name="Ferreira P."/>
            <person name="Fisher S."/>
            <person name="FitzGerald M."/>
            <person name="Foley K."/>
            <person name="Foley C."/>
            <person name="Franke A."/>
            <person name="Friedrich D."/>
            <person name="Gage D."/>
            <person name="Garber M."/>
            <person name="Gearin G."/>
            <person name="Giannoukos G."/>
            <person name="Goode T."/>
            <person name="Goyette A."/>
            <person name="Graham J."/>
            <person name="Grandbois E."/>
            <person name="Gyaltsen K."/>
            <person name="Hafez N."/>
            <person name="Hagopian D."/>
            <person name="Hagos B."/>
            <person name="Hall J."/>
            <person name="Healy C."/>
            <person name="Hegarty R."/>
            <person name="Honan T."/>
            <person name="Horn A."/>
            <person name="Houde N."/>
            <person name="Hughes L."/>
            <person name="Hunnicutt L."/>
            <person name="Husby M."/>
            <person name="Jester B."/>
            <person name="Jones C."/>
            <person name="Kamat A."/>
            <person name="Kanga B."/>
            <person name="Kells C."/>
            <person name="Khazanovich D."/>
            <person name="Kieu A.C."/>
            <person name="Kisner P."/>
            <person name="Kumar M."/>
            <person name="Lance K."/>
            <person name="Landers T."/>
            <person name="Lara M."/>
            <person name="Lee W."/>
            <person name="Leger J.P."/>
            <person name="Lennon N."/>
            <person name="Leuper L."/>
            <person name="LeVine S."/>
            <person name="Liu J."/>
            <person name="Liu X."/>
            <person name="Lokyitsang Y."/>
            <person name="Lokyitsang T."/>
            <person name="Lui A."/>
            <person name="Macdonald J."/>
            <person name="Major J."/>
            <person name="Marabella R."/>
            <person name="Maru K."/>
            <person name="Matthews C."/>
            <person name="McDonough S."/>
            <person name="Mehta T."/>
            <person name="Meldrim J."/>
            <person name="Melnikov A."/>
            <person name="Meneus L."/>
            <person name="Mihalev A."/>
            <person name="Mihova T."/>
            <person name="Miller K."/>
            <person name="Mittelman R."/>
            <person name="Mlenga V."/>
            <person name="Mulrain L."/>
            <person name="Munson G."/>
            <person name="Navidi A."/>
            <person name="Naylor J."/>
            <person name="Nguyen T."/>
            <person name="Nguyen N."/>
            <person name="Nguyen C."/>
            <person name="Nguyen T."/>
            <person name="Nicol R."/>
            <person name="Norbu N."/>
            <person name="Norbu C."/>
            <person name="Novod N."/>
            <person name="Nyima T."/>
            <person name="Olandt P."/>
            <person name="O'Neill B."/>
            <person name="O'Neill K."/>
            <person name="Osman S."/>
            <person name="Oyono L."/>
            <person name="Patti C."/>
            <person name="Perrin D."/>
            <person name="Phunkhang P."/>
            <person name="Pierre F."/>
            <person name="Priest M."/>
            <person name="Rachupka A."/>
            <person name="Raghuraman S."/>
            <person name="Rameau R."/>
            <person name="Ray V."/>
            <person name="Raymond C."/>
            <person name="Rege F."/>
            <person name="Rise C."/>
            <person name="Rogers J."/>
            <person name="Rogov P."/>
            <person name="Sahalie J."/>
            <person name="Settipalli S."/>
            <person name="Sharpe T."/>
            <person name="Shea T."/>
            <person name="Sheehan M."/>
            <person name="Sherpa N."/>
            <person name="Shi J."/>
            <person name="Shih D."/>
            <person name="Sloan J."/>
            <person name="Smith C."/>
            <person name="Sparrow T."/>
            <person name="Stalker J."/>
            <person name="Stange-Thomann N."/>
            <person name="Stavropoulos S."/>
            <person name="Stone C."/>
            <person name="Stone S."/>
            <person name="Sykes S."/>
            <person name="Tchuinga P."/>
            <person name="Tenzing P."/>
            <person name="Tesfaye S."/>
            <person name="Thoulutsang D."/>
            <person name="Thoulutsang Y."/>
            <person name="Topham K."/>
            <person name="Topping I."/>
            <person name="Tsamla T."/>
            <person name="Vassiliev H."/>
            <person name="Venkataraman V."/>
            <person name="Vo A."/>
            <person name="Wangchuk T."/>
            <person name="Wangdi T."/>
            <person name="Weiand M."/>
            <person name="Wilkinson J."/>
            <person name="Wilson A."/>
            <person name="Yadav S."/>
            <person name="Yang S."/>
            <person name="Yang X."/>
            <person name="Young G."/>
            <person name="Yu Q."/>
            <person name="Zainoun J."/>
            <person name="Zembek L."/>
            <person name="Zimmer A."/>
            <person name="Lander E.S."/>
        </authorList>
    </citation>
    <scope>NUCLEOTIDE SEQUENCE [LARGE SCALE GENOMIC DNA]</scope>
    <source>
        <strain evidence="8">Boxer</strain>
    </source>
</reference>
<dbReference type="Gene3D" id="2.10.60.10">
    <property type="entry name" value="CD59"/>
    <property type="match status" value="1"/>
</dbReference>
<accession>A0A8C0N4T8</accession>
<comment type="subcellular location">
    <subcellularLocation>
        <location evidence="1">Secreted</location>
    </subcellularLocation>
</comment>
<dbReference type="Ensembl" id="ENSCAFT00000078917.2">
    <property type="protein sequence ID" value="ENSCAFP00000066155.1"/>
    <property type="gene ID" value="ENSCAFG00000024408.4"/>
</dbReference>
<evidence type="ECO:0000256" key="2">
    <source>
        <dbReference type="ARBA" id="ARBA00022525"/>
    </source>
</evidence>
<dbReference type="InterPro" id="IPR045860">
    <property type="entry name" value="Snake_toxin-like_sf"/>
</dbReference>